<evidence type="ECO:0000256" key="1">
    <source>
        <dbReference type="ARBA" id="ARBA00004604"/>
    </source>
</evidence>
<dbReference type="CDD" id="cd05707">
    <property type="entry name" value="S1_Rrp5_repeat_sc11"/>
    <property type="match status" value="1"/>
</dbReference>
<dbReference type="InterPro" id="IPR003107">
    <property type="entry name" value="HAT"/>
</dbReference>
<keyword evidence="4" id="KW-0597">Phosphoprotein</keyword>
<gene>
    <name evidence="12" type="primary">rrp5</name>
    <name evidence="12" type="ORF">CFIMG_007066RA</name>
</gene>
<reference evidence="12 13" key="2">
    <citation type="journal article" date="2013" name="IMA Fungus">
        <title>IMA Genome-F 1: Ceratocystis fimbriata: Draft nuclear genome sequence for the plant pathogen, Ceratocystis fimbriata.</title>
        <authorList>
            <person name="Wilken P.M."/>
            <person name="Steenkamp E.T."/>
            <person name="Wingfield M.J."/>
            <person name="de Beer Z.W."/>
            <person name="Wingfield B.D."/>
        </authorList>
    </citation>
    <scope>NUCLEOTIDE SEQUENCE [LARGE SCALE GENOMIC DNA]</scope>
    <source>
        <strain evidence="12 13">CBS 114723</strain>
    </source>
</reference>
<proteinExistence type="predicted"/>
<feature type="domain" description="S1 motif" evidence="11">
    <location>
        <begin position="156"/>
        <end position="263"/>
    </location>
</feature>
<dbReference type="SMART" id="SM00316">
    <property type="entry name" value="S1"/>
    <property type="match status" value="13"/>
</dbReference>
<organism evidence="12 13">
    <name type="scientific">Ceratocystis fimbriata CBS 114723</name>
    <dbReference type="NCBI Taxonomy" id="1035309"/>
    <lineage>
        <taxon>Eukaryota</taxon>
        <taxon>Fungi</taxon>
        <taxon>Dikarya</taxon>
        <taxon>Ascomycota</taxon>
        <taxon>Pezizomycotina</taxon>
        <taxon>Sordariomycetes</taxon>
        <taxon>Hypocreomycetidae</taxon>
        <taxon>Microascales</taxon>
        <taxon>Ceratocystidaceae</taxon>
        <taxon>Ceratocystis</taxon>
    </lineage>
</organism>
<evidence type="ECO:0000256" key="10">
    <source>
        <dbReference type="SAM" id="MobiDB-lite"/>
    </source>
</evidence>
<dbReference type="EMBL" id="APWK03000228">
    <property type="protein sequence ID" value="PHH49272.1"/>
    <property type="molecule type" value="Genomic_DNA"/>
</dbReference>
<feature type="compositionally biased region" description="Low complexity" evidence="10">
    <location>
        <begin position="34"/>
        <end position="56"/>
    </location>
</feature>
<dbReference type="SUPFAM" id="SSF50249">
    <property type="entry name" value="Nucleic acid-binding proteins"/>
    <property type="match status" value="12"/>
</dbReference>
<feature type="region of interest" description="Disordered" evidence="10">
    <location>
        <begin position="1"/>
        <end position="59"/>
    </location>
</feature>
<feature type="domain" description="S1 motif" evidence="11">
    <location>
        <begin position="556"/>
        <end position="630"/>
    </location>
</feature>
<feature type="domain" description="S1 motif" evidence="11">
    <location>
        <begin position="834"/>
        <end position="905"/>
    </location>
</feature>
<dbReference type="SMART" id="SM00386">
    <property type="entry name" value="HAT"/>
    <property type="match status" value="4"/>
</dbReference>
<dbReference type="InterPro" id="IPR003029">
    <property type="entry name" value="S1_domain"/>
</dbReference>
<dbReference type="CDD" id="cd05698">
    <property type="entry name" value="S1_Rrp5_repeat_hs6_sc5"/>
    <property type="match status" value="1"/>
</dbReference>
<evidence type="ECO:0000259" key="11">
    <source>
        <dbReference type="PROSITE" id="PS50126"/>
    </source>
</evidence>
<dbReference type="InterPro" id="IPR012340">
    <property type="entry name" value="NA-bd_OB-fold"/>
</dbReference>
<evidence type="ECO:0000256" key="6">
    <source>
        <dbReference type="ARBA" id="ARBA00023242"/>
    </source>
</evidence>
<keyword evidence="6" id="KW-0539">Nucleus</keyword>
<evidence type="ECO:0000256" key="9">
    <source>
        <dbReference type="ARBA" id="ARBA00076674"/>
    </source>
</evidence>
<dbReference type="GO" id="GO:0003723">
    <property type="term" value="F:RNA binding"/>
    <property type="evidence" value="ECO:0007669"/>
    <property type="project" value="TreeGrafter"/>
</dbReference>
<feature type="compositionally biased region" description="Low complexity" evidence="10">
    <location>
        <begin position="16"/>
        <end position="27"/>
    </location>
</feature>
<dbReference type="PANTHER" id="PTHR23270">
    <property type="entry name" value="PROGRAMMED CELL DEATH PROTEIN 11 PRE-RRNA PROCESSING PROTEIN RRP5"/>
    <property type="match status" value="1"/>
</dbReference>
<evidence type="ECO:0000313" key="12">
    <source>
        <dbReference type="EMBL" id="PHH49272.1"/>
    </source>
</evidence>
<dbReference type="FunFam" id="2.40.50.140:FF:000159">
    <property type="entry name" value="rRNA biogenesis protein rrp5"/>
    <property type="match status" value="1"/>
</dbReference>
<reference evidence="12 13" key="1">
    <citation type="journal article" date="2013" name="Fungal Biol.">
        <title>Analysis of microsatellite markers in the genome of the plant pathogen Ceratocystis fimbriata.</title>
        <authorList>
            <person name="Simpson M.C."/>
            <person name="Wilken P.M."/>
            <person name="Coetzee M.P."/>
            <person name="Wingfield M.J."/>
            <person name="Wingfield B.D."/>
        </authorList>
    </citation>
    <scope>NUCLEOTIDE SEQUENCE [LARGE SCALE GENOMIC DNA]</scope>
    <source>
        <strain evidence="12 13">CBS 114723</strain>
    </source>
</reference>
<sequence>MSALKRKEAPGAGANPPSKSAKTSKSPQTKKRVNAAAASAVASTAAGKKTTNAFKNKANEVVSAPAKSILASLREEEPLFPRGGGSVLTPLEQKRIGLEAKADALAEDELLENSSKKSIAPKKDRGPKRAKADGKLPKDPNAVKIEALNFKKVVKGSLILAQITEVKPLSLTLDLPNNLTGTVSITYVSDALTQRLQAAANADENDDDDGDDDNDDENGDSDGSSANVDLHQLFAVGQYVRAAVLSINDGAGKSRRHIDLSLRPSDCNAGLAHDDLVPNSMVMASVVSLEEKGCIMDLGISNHDVRGFLPRKELDKSIPEERLQPGAVLFCQVTGKTGKVAQLTTQAAKISSVKNTPHEATTINTFVPGTVVDLLIGGTTWGGLYGKIMGSLDATADLIQSGVGPLSVNLESKHKVGSKIKARVIYSFPSTTAQKVGVSLLPHILSLECKKIGGSMPTKSLPISSFVNEAVVKHVETEMGLFMDIDQTGFRGFAHISAVADEKVDALFESSGPYQIDSKHKARITSYNAMDGMFQLSLQPTVLARQYLRMEDVPIGANVDCTVENVPVGPDGVTGVVAKISPGIVGFIAAKHLADVELQNPEKKFRPGVSIKARVLALDLQSRKLRLTLKKTLVNSDAPVISTFDQAVVGLRIPGTIAKLMPHGAFIHFYGNLRGFLPVSQMSEALIKDPSEHFRVGQVVSVHILDVDPEKRRLVVSCRDPSAFGIDKQNALKNLKIGDSVSGKVMEKAEDMVVLELADSGLKAFLPLGHLSDKSSSKNRAMLKKLHVGQSISDLTVLEKHEHRRAITLTQKPSLVKAAKEGNLVQDTAQVKVGSTLAGFVGHITSTAVFVRFAAKASALLPKSRMLAEIREEPNFGFELLQSVSVEVVTANAEQGRPVVVIAGTKTEQKPKADDMAMPTFEGITGDFGFGTLLKAKITAVKTTQVNIQVLECSELQGRVDVSQLYDSLSDIANVKTPLAHLSKGDVIPVRVLGVHDARNHSYLPISHRYKAHQVLELTARPSDLAAEKPQPLSFDQIKPGSKHLAFVNNNDKHGVWVSLAPNVGGRIAAVDLSDDMTLLSNIRLNFPVGMALMVNVTSVNVERKLLGLSVRSEAERKKVTWDSLQIGAVLPGRVTKVSDRQVLVKLSEEVSGPIHLPDLHDDFDQARPHNFKKNDLVRVSVVDVDVSNKRVRLSARASRVISSSSAVTDREITSFDQLTTGDIVRGFVKSVADGGLFVLLGGNVTARVKISNLSDKYVKDWKAAYQIDQLVRGRVVSADSESQRIELSLKETVLSPNYVPAKSWHDLKKGMVLAGHVRKVEEYGAFVEVENSDHVRGLCHRSEMAEQAVADARKLYNEGDRVKVKILSINLDKKRVNFGMKASYFEGDDSDDEDIEMGGVSLETEDQDVEDVSEIEGDEEANDDDEEDEDEDEDDSEDENTTIPQSSSKKYDWAADPFAQSDSDSDSDVGAAAKKASKKKKAIQVDKTASLDVNGPKSAADYEKLLLENPDDADLWLEYMALPLQLGDVTKARDVAERAIKTVNVREEMAKMNIWLGYINLEAEFGTKDRLEAVFQRACQYNDEQEIHARVASVYIQTQRYEQAEAIFEAMSKKFGAVSADVWTNYAHFLHATLGRPDKARALLSRALQALKDTRVHLPLTVKFAALEFRSAHGDVERGRTFFAGILDSYPKKGDLWSQLLDLELAHAVAAVDKGEKADVQAIRDLFERRTKAKGLKPVPAQKWFERWADWETRSDAKGREKVMAKAKAWVLAYKAKQASKSKGAEEDVEME</sequence>
<keyword evidence="5" id="KW-0677">Repeat</keyword>
<comment type="subcellular location">
    <subcellularLocation>
        <location evidence="1">Nucleus</location>
        <location evidence="1">Nucleolus</location>
    </subcellularLocation>
</comment>
<dbReference type="Gene3D" id="2.40.50.140">
    <property type="entry name" value="Nucleic acid-binding proteins"/>
    <property type="match status" value="11"/>
</dbReference>
<feature type="domain" description="S1 motif" evidence="11">
    <location>
        <begin position="1222"/>
        <end position="1291"/>
    </location>
</feature>
<feature type="region of interest" description="Disordered" evidence="10">
    <location>
        <begin position="198"/>
        <end position="225"/>
    </location>
</feature>
<feature type="domain" description="S1 motif" evidence="11">
    <location>
        <begin position="1311"/>
        <end position="1382"/>
    </location>
</feature>
<keyword evidence="3" id="KW-0698">rRNA processing</keyword>
<dbReference type="Gene3D" id="1.25.40.10">
    <property type="entry name" value="Tetratricopeptide repeat domain"/>
    <property type="match status" value="2"/>
</dbReference>
<dbReference type="PANTHER" id="PTHR23270:SF10">
    <property type="entry name" value="PROTEIN RRP5 HOMOLOG"/>
    <property type="match status" value="1"/>
</dbReference>
<evidence type="ECO:0000313" key="13">
    <source>
        <dbReference type="Proteomes" id="UP000222788"/>
    </source>
</evidence>
<dbReference type="FunFam" id="2.40.50.140:FF:000155">
    <property type="entry name" value="rRNA biogenesis protein RRP5"/>
    <property type="match status" value="1"/>
</dbReference>
<comment type="function">
    <text evidence="7">Involved in the biogenesis of rRNA. Required for the formation of 18S and 5.8S rRNA.</text>
</comment>
<dbReference type="InterPro" id="IPR048059">
    <property type="entry name" value="Rrp5_S1_rpt_hs1_sc1"/>
</dbReference>
<feature type="domain" description="S1 motif" evidence="11">
    <location>
        <begin position="650"/>
        <end position="719"/>
    </location>
</feature>
<protein>
    <recommendedName>
        <fullName evidence="8">rRNA biogenesis protein RRP5</fullName>
    </recommendedName>
    <alternativeName>
        <fullName evidence="9">Ribosomal RNA-processing protein 5</fullName>
    </alternativeName>
</protein>
<dbReference type="InterPro" id="IPR011990">
    <property type="entry name" value="TPR-like_helical_dom_sf"/>
</dbReference>
<feature type="compositionally biased region" description="Acidic residues" evidence="10">
    <location>
        <begin position="203"/>
        <end position="220"/>
    </location>
</feature>
<comment type="caution">
    <text evidence="12">The sequence shown here is derived from an EMBL/GenBank/DDBJ whole genome shotgun (WGS) entry which is preliminary data.</text>
</comment>
<evidence type="ECO:0000256" key="5">
    <source>
        <dbReference type="ARBA" id="ARBA00022737"/>
    </source>
</evidence>
<evidence type="ECO:0000256" key="7">
    <source>
        <dbReference type="ARBA" id="ARBA00055575"/>
    </source>
</evidence>
<evidence type="ECO:0000256" key="3">
    <source>
        <dbReference type="ARBA" id="ARBA00022552"/>
    </source>
</evidence>
<feature type="domain" description="S1 motif" evidence="11">
    <location>
        <begin position="738"/>
        <end position="812"/>
    </location>
</feature>
<keyword evidence="13" id="KW-1185">Reference proteome</keyword>
<dbReference type="SUPFAM" id="SSF48452">
    <property type="entry name" value="TPR-like"/>
    <property type="match status" value="2"/>
</dbReference>
<evidence type="ECO:0000256" key="8">
    <source>
        <dbReference type="ARBA" id="ARBA00073619"/>
    </source>
</evidence>
<dbReference type="PROSITE" id="PS50126">
    <property type="entry name" value="S1"/>
    <property type="match status" value="11"/>
</dbReference>
<feature type="domain" description="S1 motif" evidence="11">
    <location>
        <begin position="1041"/>
        <end position="1112"/>
    </location>
</feature>
<feature type="compositionally biased region" description="Acidic residues" evidence="10">
    <location>
        <begin position="1404"/>
        <end position="1441"/>
    </location>
</feature>
<dbReference type="CDD" id="cd05693">
    <property type="entry name" value="S1_Rrp5_repeat_hs1_sc1"/>
    <property type="match status" value="1"/>
</dbReference>
<dbReference type="GO" id="GO:0006364">
    <property type="term" value="P:rRNA processing"/>
    <property type="evidence" value="ECO:0007669"/>
    <property type="project" value="UniProtKB-KW"/>
</dbReference>
<feature type="domain" description="S1 motif" evidence="11">
    <location>
        <begin position="1128"/>
        <end position="1197"/>
    </location>
</feature>
<dbReference type="STRING" id="1035309.A0A2C5WU58"/>
<dbReference type="InterPro" id="IPR045209">
    <property type="entry name" value="Rrp5"/>
</dbReference>
<feature type="region of interest" description="Disordered" evidence="10">
    <location>
        <begin position="113"/>
        <end position="138"/>
    </location>
</feature>
<keyword evidence="2" id="KW-0690">Ribosome biogenesis</keyword>
<accession>A0A2C5WU58</accession>
<evidence type="ECO:0000256" key="2">
    <source>
        <dbReference type="ARBA" id="ARBA00022517"/>
    </source>
</evidence>
<feature type="domain" description="S1 motif" evidence="11">
    <location>
        <begin position="464"/>
        <end position="539"/>
    </location>
</feature>
<evidence type="ECO:0000256" key="4">
    <source>
        <dbReference type="ARBA" id="ARBA00022553"/>
    </source>
</evidence>
<feature type="domain" description="S1 motif" evidence="11">
    <location>
        <begin position="931"/>
        <end position="1009"/>
    </location>
</feature>
<feature type="region of interest" description="Disordered" evidence="10">
    <location>
        <begin position="1384"/>
        <end position="1453"/>
    </location>
</feature>
<dbReference type="CDD" id="cd05702">
    <property type="entry name" value="S1_Rrp5_repeat_hs11_sc8"/>
    <property type="match status" value="1"/>
</dbReference>
<dbReference type="Proteomes" id="UP000222788">
    <property type="component" value="Unassembled WGS sequence"/>
</dbReference>
<dbReference type="FunFam" id="2.40.50.140:FF:000103">
    <property type="entry name" value="protein RRP5 homolog"/>
    <property type="match status" value="2"/>
</dbReference>
<name>A0A2C5WU58_9PEZI</name>
<dbReference type="GO" id="GO:0032040">
    <property type="term" value="C:small-subunit processome"/>
    <property type="evidence" value="ECO:0007669"/>
    <property type="project" value="TreeGrafter"/>
</dbReference>
<feature type="compositionally biased region" description="Acidic residues" evidence="10">
    <location>
        <begin position="1387"/>
        <end position="1397"/>
    </location>
</feature>
<dbReference type="OrthoDB" id="412781at2759"/>
<dbReference type="Pfam" id="PF00575">
    <property type="entry name" value="S1"/>
    <property type="match status" value="4"/>
</dbReference>
<dbReference type="FunFam" id="2.40.50.140:FF:000196">
    <property type="entry name" value="rRNA biogenesis protein RRP5"/>
    <property type="match status" value="1"/>
</dbReference>
<dbReference type="InterPro" id="IPR048058">
    <property type="entry name" value="Rrp5_S1_rpt_hs11_sc8"/>
</dbReference>